<keyword evidence="3" id="KW-0175">Coiled coil</keyword>
<evidence type="ECO:0008006" key="9">
    <source>
        <dbReference type="Google" id="ProtNLM"/>
    </source>
</evidence>
<feature type="coiled-coil region" evidence="3">
    <location>
        <begin position="1500"/>
        <end position="1552"/>
    </location>
</feature>
<feature type="coiled-coil region" evidence="3">
    <location>
        <begin position="629"/>
        <end position="663"/>
    </location>
</feature>
<evidence type="ECO:0000313" key="7">
    <source>
        <dbReference type="EMBL" id="TKA43647.1"/>
    </source>
</evidence>
<feature type="compositionally biased region" description="Acidic residues" evidence="4">
    <location>
        <begin position="182"/>
        <end position="195"/>
    </location>
</feature>
<keyword evidence="2" id="KW-0963">Cytoplasm</keyword>
<name>A0A4U0V4V9_9PEZI</name>
<dbReference type="Gene3D" id="1.10.287.1490">
    <property type="match status" value="1"/>
</dbReference>
<dbReference type="InterPro" id="IPR012943">
    <property type="entry name" value="Cnn_1N"/>
</dbReference>
<feature type="region of interest" description="Disordered" evidence="4">
    <location>
        <begin position="1332"/>
        <end position="1360"/>
    </location>
</feature>
<feature type="compositionally biased region" description="Acidic residues" evidence="4">
    <location>
        <begin position="557"/>
        <end position="566"/>
    </location>
</feature>
<feature type="compositionally biased region" description="Polar residues" evidence="4">
    <location>
        <begin position="1440"/>
        <end position="1450"/>
    </location>
</feature>
<feature type="compositionally biased region" description="Polar residues" evidence="4">
    <location>
        <begin position="690"/>
        <end position="701"/>
    </location>
</feature>
<feature type="compositionally biased region" description="Polar residues" evidence="4">
    <location>
        <begin position="218"/>
        <end position="246"/>
    </location>
</feature>
<evidence type="ECO:0000256" key="2">
    <source>
        <dbReference type="ARBA" id="ARBA00022490"/>
    </source>
</evidence>
<feature type="region of interest" description="Disordered" evidence="4">
    <location>
        <begin position="1"/>
        <end position="95"/>
    </location>
</feature>
<dbReference type="STRING" id="329885.A0A4U0V4V9"/>
<feature type="compositionally biased region" description="Low complexity" evidence="4">
    <location>
        <begin position="307"/>
        <end position="322"/>
    </location>
</feature>
<feature type="region of interest" description="Disordered" evidence="4">
    <location>
        <begin position="537"/>
        <end position="566"/>
    </location>
</feature>
<reference evidence="7 8" key="1">
    <citation type="submission" date="2017-03" db="EMBL/GenBank/DDBJ databases">
        <title>Genomes of endolithic fungi from Antarctica.</title>
        <authorList>
            <person name="Coleine C."/>
            <person name="Masonjones S."/>
            <person name="Stajich J.E."/>
        </authorList>
    </citation>
    <scope>NUCLEOTIDE SEQUENCE [LARGE SCALE GENOMIC DNA]</scope>
    <source>
        <strain evidence="7 8">CCFEE 5311</strain>
    </source>
</reference>
<evidence type="ECO:0000256" key="3">
    <source>
        <dbReference type="SAM" id="Coils"/>
    </source>
</evidence>
<feature type="compositionally biased region" description="Basic and acidic residues" evidence="4">
    <location>
        <begin position="537"/>
        <end position="556"/>
    </location>
</feature>
<proteinExistence type="predicted"/>
<feature type="compositionally biased region" description="Low complexity" evidence="4">
    <location>
        <begin position="1332"/>
        <end position="1354"/>
    </location>
</feature>
<evidence type="ECO:0000259" key="6">
    <source>
        <dbReference type="Pfam" id="PF12808"/>
    </source>
</evidence>
<feature type="region of interest" description="Disordered" evidence="4">
    <location>
        <begin position="110"/>
        <end position="322"/>
    </location>
</feature>
<evidence type="ECO:0000256" key="4">
    <source>
        <dbReference type="SAM" id="MobiDB-lite"/>
    </source>
</evidence>
<feature type="region of interest" description="Disordered" evidence="4">
    <location>
        <begin position="667"/>
        <end position="701"/>
    </location>
</feature>
<feature type="region of interest" description="Disordered" evidence="4">
    <location>
        <begin position="1557"/>
        <end position="1583"/>
    </location>
</feature>
<feature type="compositionally biased region" description="Polar residues" evidence="4">
    <location>
        <begin position="378"/>
        <end position="389"/>
    </location>
</feature>
<dbReference type="Pfam" id="PF07989">
    <property type="entry name" value="Cnn_1N"/>
    <property type="match status" value="1"/>
</dbReference>
<feature type="region of interest" description="Disordered" evidence="4">
    <location>
        <begin position="749"/>
        <end position="798"/>
    </location>
</feature>
<comment type="caution">
    <text evidence="7">The sequence shown here is derived from an EMBL/GenBank/DDBJ whole genome shotgun (WGS) entry which is preliminary data.</text>
</comment>
<feature type="compositionally biased region" description="Basic residues" evidence="4">
    <location>
        <begin position="13"/>
        <end position="25"/>
    </location>
</feature>
<feature type="region of interest" description="Disordered" evidence="4">
    <location>
        <begin position="1400"/>
        <end position="1426"/>
    </location>
</feature>
<dbReference type="SUPFAM" id="SSF57997">
    <property type="entry name" value="Tropomyosin"/>
    <property type="match status" value="1"/>
</dbReference>
<dbReference type="GO" id="GO:0005737">
    <property type="term" value="C:cytoplasm"/>
    <property type="evidence" value="ECO:0007669"/>
    <property type="project" value="UniProtKB-SubCell"/>
</dbReference>
<feature type="compositionally biased region" description="Polar residues" evidence="4">
    <location>
        <begin position="32"/>
        <end position="43"/>
    </location>
</feature>
<feature type="domain" description="Centrosomin N-terminal motif 1" evidence="5">
    <location>
        <begin position="468"/>
        <end position="540"/>
    </location>
</feature>
<gene>
    <name evidence="7" type="ORF">B0A54_05430</name>
</gene>
<evidence type="ECO:0000256" key="1">
    <source>
        <dbReference type="ARBA" id="ARBA00004496"/>
    </source>
</evidence>
<evidence type="ECO:0000313" key="8">
    <source>
        <dbReference type="Proteomes" id="UP000310066"/>
    </source>
</evidence>
<dbReference type="InterPro" id="IPR024545">
    <property type="entry name" value="Mto1-like_Mto2p-bd"/>
</dbReference>
<feature type="compositionally biased region" description="Polar residues" evidence="4">
    <location>
        <begin position="1407"/>
        <end position="1416"/>
    </location>
</feature>
<feature type="compositionally biased region" description="Polar residues" evidence="4">
    <location>
        <begin position="276"/>
        <end position="293"/>
    </location>
</feature>
<feature type="compositionally biased region" description="Basic and acidic residues" evidence="4">
    <location>
        <begin position="49"/>
        <end position="82"/>
    </location>
</feature>
<comment type="subcellular location">
    <subcellularLocation>
        <location evidence="1">Cytoplasm</location>
    </subcellularLocation>
</comment>
<evidence type="ECO:0000259" key="5">
    <source>
        <dbReference type="Pfam" id="PF07989"/>
    </source>
</evidence>
<dbReference type="OrthoDB" id="10255000at2759"/>
<dbReference type="EMBL" id="NAJP01000018">
    <property type="protein sequence ID" value="TKA43647.1"/>
    <property type="molecule type" value="Genomic_DNA"/>
</dbReference>
<feature type="region of interest" description="Disordered" evidence="4">
    <location>
        <begin position="367"/>
        <end position="392"/>
    </location>
</feature>
<feature type="region of interest" description="Disordered" evidence="4">
    <location>
        <begin position="1438"/>
        <end position="1487"/>
    </location>
</feature>
<feature type="coiled-coil region" evidence="3">
    <location>
        <begin position="1068"/>
        <end position="1127"/>
    </location>
</feature>
<dbReference type="Proteomes" id="UP000310066">
    <property type="component" value="Unassembled WGS sequence"/>
</dbReference>
<dbReference type="PANTHER" id="PTHR43941">
    <property type="entry name" value="STRUCTURAL MAINTENANCE OF CHROMOSOMES PROTEIN 2"/>
    <property type="match status" value="1"/>
</dbReference>
<organism evidence="7 8">
    <name type="scientific">Friedmanniomyces endolithicus</name>
    <dbReference type="NCBI Taxonomy" id="329885"/>
    <lineage>
        <taxon>Eukaryota</taxon>
        <taxon>Fungi</taxon>
        <taxon>Dikarya</taxon>
        <taxon>Ascomycota</taxon>
        <taxon>Pezizomycotina</taxon>
        <taxon>Dothideomycetes</taxon>
        <taxon>Dothideomycetidae</taxon>
        <taxon>Mycosphaerellales</taxon>
        <taxon>Teratosphaeriaceae</taxon>
        <taxon>Friedmanniomyces</taxon>
    </lineage>
</organism>
<sequence>MSDAIDSGGGTPQRRKPRKLQKRQGTRGSVDEGSTNTLMSPISPQVEEGAGHAEERGLFDRRDSDLTDLPVDDRGFLDDVRQDAPMGLEGDSMDEGEMRRHFMDVESSFLPEGASGELGGRAGVDDTYLELGRPGHAEAMEKGTGSARRSRQVSNQGQESGEEEAETPADAYKTPGAGRYEDGEEEEEGEEDDAHEDMGGEGSPSSPAQAAAHRTHARINSTASATRITPVRATSISVQSDSSDPQPGTPLARPTSKGSTIRPGSSDGPEDVSLPESETPSMLSLNGVHSMSPSRLDVRPSYMSRHASQQSSMSTSTMASLSSSETAVNADYALQTGGAMSSSTTRLGQSRGRSELLRLPSFGSVVSYMDRDSDGPPTMSQGASNSMLTSKFGGRLDGLEEERPETPRASTFSMQAPTDTVLAQRVESIQVPETIARDFRARNRSPGRPSSSGGNGIGTQDRPRRTLTLKEQNSKIDKLTKENFDLKLKIHFLDQALQSRSDDGVKELIDKNVQFQTDLANERKESQNLRRKVRELERRVQEQEDGLKEALKRRTIEEDEQSDDDPTLQAEMHEEILYLRQQLDHFENKVTTLREETMTKELEKRKMAEHMRSMAGNRDEASAGVKETMDMWQDLLNAETGRREQAEEDLRKLREELTSLRIERASPAAHKMMKRRSRPGTATDEPAYTNGVNGAPTDSSATLADSLKHENAELRRDLGAQTSMLTSRNRERERLQQEIEDLKLLQRKSDGGRSVTGESIFERSISRAHQRAPSRASDHTQATQVTEAERDDWDKKEGQLRDQNAELRLKFQELERTHGTHLQYVSALEGDFQEMEQELQEQAEDLQALQRERDEALHAFEDKESEISKLEQEALGEIDKLTTEVESLEVQLQDAQKRSLKIQTKLENTTDGYKGLQGELREITQSVMNLEDEKQANMRTMQALEQHLAEAEDEIEKWELKCKELDQKSRKLEITQESLHSEINFLREEQEGDKIKIGELEDALNAAQQTIQDEQEKLRELEEAIVDERQQRDVLENQSKEEVQKVLDDLNTEGGRTKDEVRKLRRALSAKEVEASTWKQKLEELEQGFRSALGEPDGTKQSMLAEVERLQRELENTANALDRAKMDAADKDRLLRHRDGLLESTSLESRRLSDLLDKERSHRRHDIEQFEKSSRGQATHMREIAHHQSRVLELETAYSQDKRKMSALEQQFREQLSERNNLLLALWNRLSTLCGQEWAQAHSQVNGENPSADVIQRNMTPFTKNVLAAVKTIEALIGSFKVRIRGIEKDLWRDYSTIEHNLDIRVRRMDALEAAVLDTQRAIAEKSAALEAERQQLQQQQQQSRPSAMRSMSSKSIMKNNDELNKLKSEVKTLKAELKFHRQHPSPVAQQMINNQTNLGPEHARRQSNGAGSVSNIGGGKSTPSPARAMVAQLLRHHSTSAVEQQLQSPGSRGGGGHYDGGASEEGGSSMRTDLPRPSQLQSQQHQPIVLATPPIQPSEQRWVHRLKELERRLKAEREARLLDRRGARQRLEEGRLENEELRGMLEREKGRRESGYFDEVGSLGGSERVESRAGTVVGKEVD</sequence>
<dbReference type="GO" id="GO:0005815">
    <property type="term" value="C:microtubule organizing center"/>
    <property type="evidence" value="ECO:0007669"/>
    <property type="project" value="InterPro"/>
</dbReference>
<feature type="domain" description="Mto1-like Mto2p-binding" evidence="6">
    <location>
        <begin position="1502"/>
        <end position="1552"/>
    </location>
</feature>
<feature type="region of interest" description="Disordered" evidence="4">
    <location>
        <begin position="433"/>
        <end position="470"/>
    </location>
</feature>
<protein>
    <recommendedName>
        <fullName evidence="9">Centrosomin N-terminal motif 1 domain-containing protein</fullName>
    </recommendedName>
</protein>
<accession>A0A4U0V4V9</accession>
<dbReference type="Pfam" id="PF12808">
    <property type="entry name" value="Mto2_bdg"/>
    <property type="match status" value="1"/>
</dbReference>